<evidence type="ECO:0000313" key="2">
    <source>
        <dbReference type="EMBL" id="MCI4658297.1"/>
    </source>
</evidence>
<dbReference type="Pfam" id="PF00561">
    <property type="entry name" value="Abhydrolase_1"/>
    <property type="match status" value="1"/>
</dbReference>
<dbReference type="RefSeq" id="WP_243012045.1">
    <property type="nucleotide sequence ID" value="NZ_JALGAR010000002.1"/>
</dbReference>
<comment type="caution">
    <text evidence="2">The sequence shown here is derived from an EMBL/GenBank/DDBJ whole genome shotgun (WGS) entry which is preliminary data.</text>
</comment>
<dbReference type="PANTHER" id="PTHR43433:SF5">
    <property type="entry name" value="AB HYDROLASE-1 DOMAIN-CONTAINING PROTEIN"/>
    <property type="match status" value="1"/>
</dbReference>
<keyword evidence="2" id="KW-0378">Hydrolase</keyword>
<dbReference type="EMBL" id="JALGAR010000002">
    <property type="protein sequence ID" value="MCI4658297.1"/>
    <property type="molecule type" value="Genomic_DNA"/>
</dbReference>
<dbReference type="PRINTS" id="PR00111">
    <property type="entry name" value="ABHYDROLASE"/>
</dbReference>
<dbReference type="Gene3D" id="3.40.50.1820">
    <property type="entry name" value="alpha/beta hydrolase"/>
    <property type="match status" value="1"/>
</dbReference>
<dbReference type="Proteomes" id="UP001165341">
    <property type="component" value="Unassembled WGS sequence"/>
</dbReference>
<dbReference type="InterPro" id="IPR000073">
    <property type="entry name" value="AB_hydrolase_1"/>
</dbReference>
<dbReference type="PANTHER" id="PTHR43433">
    <property type="entry name" value="HYDROLASE, ALPHA/BETA FOLD FAMILY PROTEIN"/>
    <property type="match status" value="1"/>
</dbReference>
<evidence type="ECO:0000259" key="1">
    <source>
        <dbReference type="Pfam" id="PF00561"/>
    </source>
</evidence>
<dbReference type="InterPro" id="IPR050471">
    <property type="entry name" value="AB_hydrolase"/>
</dbReference>
<evidence type="ECO:0000313" key="3">
    <source>
        <dbReference type="Proteomes" id="UP001165341"/>
    </source>
</evidence>
<proteinExistence type="predicted"/>
<dbReference type="SUPFAM" id="SSF53474">
    <property type="entry name" value="alpha/beta-Hydrolases"/>
    <property type="match status" value="1"/>
</dbReference>
<organism evidence="2 3">
    <name type="scientific">Cryobacterium zhongshanensis</name>
    <dbReference type="NCBI Taxonomy" id="2928153"/>
    <lineage>
        <taxon>Bacteria</taxon>
        <taxon>Bacillati</taxon>
        <taxon>Actinomycetota</taxon>
        <taxon>Actinomycetes</taxon>
        <taxon>Micrococcales</taxon>
        <taxon>Microbacteriaceae</taxon>
        <taxon>Cryobacterium</taxon>
    </lineage>
</organism>
<sequence length="270" mass="28247">MEYAPAPDGARIAWSSTGANAPDDAPGDPVVLIAGQGVSSQSWSPLLPAFGARHRVITFDTRGVGGSEPGSDARFTTAALAEDIVAVLDAAGIDRAHVYGHSMGGRVAQWFAINHADRLGALVLGATSGGDARGLTRSAPVAQGMARGDALSMGPLFFTDAFITSHPELVAAMFVRPTSIHIRRLLFDASTAHDAWDHLPRIAAPTLVLHGDADEVTPPANGERLAEHIPNAAFGELPGLRHGYFLESEWATDAVLRFFAAHPLDGPPAA</sequence>
<feature type="domain" description="AB hydrolase-1" evidence="1">
    <location>
        <begin position="29"/>
        <end position="247"/>
    </location>
</feature>
<dbReference type="AlphaFoldDB" id="A0AA41UFM7"/>
<protein>
    <submittedName>
        <fullName evidence="2">Alpha/beta hydrolase</fullName>
    </submittedName>
</protein>
<gene>
    <name evidence="2" type="ORF">MQH31_10815</name>
</gene>
<accession>A0AA41UFM7</accession>
<dbReference type="GO" id="GO:0016787">
    <property type="term" value="F:hydrolase activity"/>
    <property type="evidence" value="ECO:0007669"/>
    <property type="project" value="UniProtKB-KW"/>
</dbReference>
<dbReference type="InterPro" id="IPR029058">
    <property type="entry name" value="AB_hydrolase_fold"/>
</dbReference>
<keyword evidence="3" id="KW-1185">Reference proteome</keyword>
<name>A0AA41UFM7_9MICO</name>
<reference evidence="2" key="1">
    <citation type="submission" date="2022-03" db="EMBL/GenBank/DDBJ databases">
        <title>Cryobacterium sp. nov. strain ZS14-85, isolated from Antarctic soil.</title>
        <authorList>
            <person name="Li J."/>
            <person name="Niu G."/>
        </authorList>
    </citation>
    <scope>NUCLEOTIDE SEQUENCE</scope>
    <source>
        <strain evidence="2">ZS14-85</strain>
    </source>
</reference>